<dbReference type="InterPro" id="IPR000835">
    <property type="entry name" value="HTH_MarR-typ"/>
</dbReference>
<reference evidence="3 4" key="1">
    <citation type="journal article" date="2013" name="Genome Announc.">
        <title>Genome of the haloarchaeon Natronomonas moolapensis, a neutrophilic member of a previously haloalkaliphilic genus.</title>
        <authorList>
            <person name="Dyall-Smith M.L."/>
            <person name="Pfeiffer F."/>
            <person name="Oberwinkler T."/>
            <person name="Klee K."/>
            <person name="Rampp M."/>
            <person name="Palm P."/>
            <person name="Gross K."/>
            <person name="Schuster S.C."/>
            <person name="Oesterhelt D."/>
        </authorList>
    </citation>
    <scope>NUCLEOTIDE SEQUENCE [LARGE SCALE GENOMIC DNA]</scope>
    <source>
        <strain evidence="4">DSM 18674 / JCM 14361 / 8.8.11</strain>
    </source>
</reference>
<dbReference type="EMBL" id="HF582854">
    <property type="protein sequence ID" value="CCQ37342.1"/>
    <property type="molecule type" value="Genomic_DNA"/>
</dbReference>
<dbReference type="GeneID" id="14651751"/>
<dbReference type="InterPro" id="IPR036390">
    <property type="entry name" value="WH_DNA-bd_sf"/>
</dbReference>
<evidence type="ECO:0000313" key="4">
    <source>
        <dbReference type="Proteomes" id="UP000011867"/>
    </source>
</evidence>
<dbReference type="HOGENOM" id="CLU_142662_0_0_2"/>
<dbReference type="OrthoDB" id="195563at2157"/>
<dbReference type="AlphaFoldDB" id="M1XSI8"/>
<name>M1XSI8_NATM8</name>
<feature type="region of interest" description="Disordered" evidence="1">
    <location>
        <begin position="89"/>
        <end position="118"/>
    </location>
</feature>
<evidence type="ECO:0000259" key="2">
    <source>
        <dbReference type="Pfam" id="PF12802"/>
    </source>
</evidence>
<accession>M1XSI8</accession>
<gene>
    <name evidence="3" type="ordered locus">Nmlp_3205</name>
</gene>
<organism evidence="3 4">
    <name type="scientific">Natronomonas moolapensis (strain DSM 18674 / CECT 7526 / JCM 14361 / 8.8.11)</name>
    <dbReference type="NCBI Taxonomy" id="268739"/>
    <lineage>
        <taxon>Archaea</taxon>
        <taxon>Methanobacteriati</taxon>
        <taxon>Methanobacteriota</taxon>
        <taxon>Stenosarchaea group</taxon>
        <taxon>Halobacteria</taxon>
        <taxon>Halobacteriales</taxon>
        <taxon>Natronomonadaceae</taxon>
        <taxon>Natronomonas</taxon>
    </lineage>
</organism>
<dbReference type="GO" id="GO:0003700">
    <property type="term" value="F:DNA-binding transcription factor activity"/>
    <property type="evidence" value="ECO:0007669"/>
    <property type="project" value="InterPro"/>
</dbReference>
<dbReference type="KEGG" id="nmo:Nmlp_3205"/>
<dbReference type="Gene3D" id="1.10.10.10">
    <property type="entry name" value="Winged helix-like DNA-binding domain superfamily/Winged helix DNA-binding domain"/>
    <property type="match status" value="1"/>
</dbReference>
<sequence>MPIDIERFETDPEEALNARGRTNAAAVLSFLAASPDRAYTPKEIHEATGLPRGSVGVVLSRLEDRGLVRHRGEYWAVAADEAVEKTLSSMRAAQAATDRFGPEDPEEWGPGVEDDEET</sequence>
<protein>
    <submittedName>
        <fullName evidence="3">HTH domain protein</fullName>
    </submittedName>
</protein>
<dbReference type="Proteomes" id="UP000011867">
    <property type="component" value="Chromosome"/>
</dbReference>
<evidence type="ECO:0000256" key="1">
    <source>
        <dbReference type="SAM" id="MobiDB-lite"/>
    </source>
</evidence>
<dbReference type="eggNOG" id="arCOG02749">
    <property type="taxonomic scope" value="Archaea"/>
</dbReference>
<dbReference type="InterPro" id="IPR036388">
    <property type="entry name" value="WH-like_DNA-bd_sf"/>
</dbReference>
<feature type="domain" description="HTH marR-type" evidence="2">
    <location>
        <begin position="24"/>
        <end position="71"/>
    </location>
</feature>
<evidence type="ECO:0000313" key="3">
    <source>
        <dbReference type="EMBL" id="CCQ37342.1"/>
    </source>
</evidence>
<dbReference type="SUPFAM" id="SSF46785">
    <property type="entry name" value="Winged helix' DNA-binding domain"/>
    <property type="match status" value="1"/>
</dbReference>
<feature type="compositionally biased region" description="Acidic residues" evidence="1">
    <location>
        <begin position="103"/>
        <end position="118"/>
    </location>
</feature>
<dbReference type="Pfam" id="PF12802">
    <property type="entry name" value="MarR_2"/>
    <property type="match status" value="1"/>
</dbReference>
<keyword evidence="4" id="KW-1185">Reference proteome</keyword>
<dbReference type="RefSeq" id="WP_015410087.1">
    <property type="nucleotide sequence ID" value="NC_020388.1"/>
</dbReference>
<proteinExistence type="predicted"/>